<name>A0A061DXQ2_THECC</name>
<dbReference type="OMA" id="PIMATSH"/>
<dbReference type="EMBL" id="CM001880">
    <property type="protein sequence ID" value="EOX97490.1"/>
    <property type="molecule type" value="Genomic_DNA"/>
</dbReference>
<dbReference type="Pfam" id="PF03087">
    <property type="entry name" value="BPS1"/>
    <property type="match status" value="1"/>
</dbReference>
<dbReference type="AlphaFoldDB" id="A0A061DXQ2"/>
<dbReference type="HOGENOM" id="CLU_017798_1_0_1"/>
<dbReference type="InterPro" id="IPR004320">
    <property type="entry name" value="BPS1_pln"/>
</dbReference>
<dbReference type="PANTHER" id="PTHR33070:SF129">
    <property type="entry name" value="DUF241 DOMAIN PROTEIN"/>
    <property type="match status" value="1"/>
</dbReference>
<accession>A0A061DXQ2</accession>
<keyword evidence="3" id="KW-1185">Reference proteome</keyword>
<sequence length="295" mass="33182">MASPLNPMASSHARCISLPSRSHPTVPRIEELLCRLRPVNITSLSLSEIDCKLSGLRDLLDSFDKFLLLPQTQQAFSRECNEKWADELLDGLLLLLDVCDTAKDVLSQAKEHVQDLQSMLRRRRADEFEIAKEVGEYLGSRKKAKKLIHKVLKDLKTKRTCSPSDKGNDTLAMANMARQIQGVTLTTLQSLLFYVSGLKPQSKLSSWALVSNLMRSKHVACIEEAVESNEFEKVDAALQILFGHKTKKSSNVRIKNVQTDLGKLELSVEDLEQELECLHRGLIKARVSLLNILNH</sequence>
<dbReference type="InParanoid" id="A0A061DXQ2"/>
<keyword evidence="1" id="KW-0175">Coiled coil</keyword>
<feature type="coiled-coil region" evidence="1">
    <location>
        <begin position="254"/>
        <end position="281"/>
    </location>
</feature>
<dbReference type="PANTHER" id="PTHR33070">
    <property type="entry name" value="OS06G0725500 PROTEIN"/>
    <property type="match status" value="1"/>
</dbReference>
<reference evidence="2 3" key="1">
    <citation type="journal article" date="2013" name="Genome Biol.">
        <title>The genome sequence of the most widely cultivated cacao type and its use to identify candidate genes regulating pod color.</title>
        <authorList>
            <person name="Motamayor J.C."/>
            <person name="Mockaitis K."/>
            <person name="Schmutz J."/>
            <person name="Haiminen N."/>
            <person name="Iii D.L."/>
            <person name="Cornejo O."/>
            <person name="Findley S.D."/>
            <person name="Zheng P."/>
            <person name="Utro F."/>
            <person name="Royaert S."/>
            <person name="Saski C."/>
            <person name="Jenkins J."/>
            <person name="Podicheti R."/>
            <person name="Zhao M."/>
            <person name="Scheffler B.E."/>
            <person name="Stack J.C."/>
            <person name="Feltus F.A."/>
            <person name="Mustiga G.M."/>
            <person name="Amores F."/>
            <person name="Phillips W."/>
            <person name="Marelli J.P."/>
            <person name="May G.D."/>
            <person name="Shapiro H."/>
            <person name="Ma J."/>
            <person name="Bustamante C.D."/>
            <person name="Schnell R.J."/>
            <person name="Main D."/>
            <person name="Gilbert D."/>
            <person name="Parida L."/>
            <person name="Kuhn D.N."/>
        </authorList>
    </citation>
    <scope>NUCLEOTIDE SEQUENCE [LARGE SCALE GENOMIC DNA]</scope>
    <source>
        <strain evidence="3">cv. Matina 1-6</strain>
    </source>
</reference>
<dbReference type="GO" id="GO:0048367">
    <property type="term" value="P:shoot system development"/>
    <property type="evidence" value="ECO:0007669"/>
    <property type="project" value="InterPro"/>
</dbReference>
<gene>
    <name evidence="2" type="ORF">TCM_006489</name>
</gene>
<evidence type="ECO:0000256" key="1">
    <source>
        <dbReference type="SAM" id="Coils"/>
    </source>
</evidence>
<dbReference type="STRING" id="3641.A0A061DXQ2"/>
<evidence type="ECO:0000313" key="3">
    <source>
        <dbReference type="Proteomes" id="UP000026915"/>
    </source>
</evidence>
<proteinExistence type="predicted"/>
<dbReference type="Proteomes" id="UP000026915">
    <property type="component" value="Chromosome 2"/>
</dbReference>
<dbReference type="eggNOG" id="ENOG502S2Q3">
    <property type="taxonomic scope" value="Eukaryota"/>
</dbReference>
<organism evidence="2 3">
    <name type="scientific">Theobroma cacao</name>
    <name type="common">Cacao</name>
    <name type="synonym">Cocoa</name>
    <dbReference type="NCBI Taxonomy" id="3641"/>
    <lineage>
        <taxon>Eukaryota</taxon>
        <taxon>Viridiplantae</taxon>
        <taxon>Streptophyta</taxon>
        <taxon>Embryophyta</taxon>
        <taxon>Tracheophyta</taxon>
        <taxon>Spermatophyta</taxon>
        <taxon>Magnoliopsida</taxon>
        <taxon>eudicotyledons</taxon>
        <taxon>Gunneridae</taxon>
        <taxon>Pentapetalae</taxon>
        <taxon>rosids</taxon>
        <taxon>malvids</taxon>
        <taxon>Malvales</taxon>
        <taxon>Malvaceae</taxon>
        <taxon>Byttnerioideae</taxon>
        <taxon>Theobroma</taxon>
    </lineage>
</organism>
<protein>
    <submittedName>
        <fullName evidence="2">Uncharacterized protein</fullName>
    </submittedName>
</protein>
<dbReference type="Gramene" id="EOX97490">
    <property type="protein sequence ID" value="EOX97490"/>
    <property type="gene ID" value="TCM_006489"/>
</dbReference>
<evidence type="ECO:0000313" key="2">
    <source>
        <dbReference type="EMBL" id="EOX97490.1"/>
    </source>
</evidence>
<dbReference type="GO" id="GO:0048364">
    <property type="term" value="P:root development"/>
    <property type="evidence" value="ECO:0007669"/>
    <property type="project" value="InterPro"/>
</dbReference>